<organism evidence="1 2">
    <name type="scientific">Ichthyophthirius multifiliis</name>
    <name type="common">White spot disease agent</name>
    <name type="synonym">Ich</name>
    <dbReference type="NCBI Taxonomy" id="5932"/>
    <lineage>
        <taxon>Eukaryota</taxon>
        <taxon>Sar</taxon>
        <taxon>Alveolata</taxon>
        <taxon>Ciliophora</taxon>
        <taxon>Intramacronucleata</taxon>
        <taxon>Oligohymenophorea</taxon>
        <taxon>Hymenostomatida</taxon>
        <taxon>Ophryoglenina</taxon>
        <taxon>Ichthyophthirius</taxon>
    </lineage>
</organism>
<dbReference type="InParanoid" id="G0R0H4"/>
<dbReference type="EMBL" id="GL984194">
    <property type="protein sequence ID" value="EGR29025.1"/>
    <property type="molecule type" value="Genomic_DNA"/>
</dbReference>
<gene>
    <name evidence="1" type="ORF">IMG5_164940</name>
</gene>
<keyword evidence="2" id="KW-1185">Reference proteome</keyword>
<dbReference type="Proteomes" id="UP000008983">
    <property type="component" value="Unassembled WGS sequence"/>
</dbReference>
<dbReference type="GeneID" id="14905130"/>
<name>G0R0H4_ICHMU</name>
<sequence>MVSHIDPSFIRNGLNDGELRYMVKRDVGVFVKTFKDSLMVLTVDDMLLLYDFDVQKDGKSSFGPNKKFNLQFLKIKERSDVGQIDLIEDQPGIFNSSQKELIKFEQNDDFEEFKIFILRYIKQ</sequence>
<proteinExistence type="predicted"/>
<evidence type="ECO:0000313" key="1">
    <source>
        <dbReference type="EMBL" id="EGR29025.1"/>
    </source>
</evidence>
<protein>
    <recommendedName>
        <fullName evidence="3">PH domain-containing protein</fullName>
    </recommendedName>
</protein>
<evidence type="ECO:0008006" key="3">
    <source>
        <dbReference type="Google" id="ProtNLM"/>
    </source>
</evidence>
<evidence type="ECO:0000313" key="2">
    <source>
        <dbReference type="Proteomes" id="UP000008983"/>
    </source>
</evidence>
<dbReference type="AlphaFoldDB" id="G0R0H4"/>
<reference evidence="1 2" key="1">
    <citation type="submission" date="2011-07" db="EMBL/GenBank/DDBJ databases">
        <authorList>
            <person name="Coyne R."/>
            <person name="Brami D."/>
            <person name="Johnson J."/>
            <person name="Hostetler J."/>
            <person name="Hannick L."/>
            <person name="Clark T."/>
            <person name="Cassidy-Hanley D."/>
            <person name="Inman J."/>
        </authorList>
    </citation>
    <scope>NUCLEOTIDE SEQUENCE [LARGE SCALE GENOMIC DNA]</scope>
    <source>
        <strain evidence="1 2">G5</strain>
    </source>
</reference>
<dbReference type="OrthoDB" id="292949at2759"/>
<accession>G0R0H4</accession>
<dbReference type="RefSeq" id="XP_004030261.1">
    <property type="nucleotide sequence ID" value="XM_004030213.1"/>
</dbReference>